<organism evidence="1 2">
    <name type="scientific">Coniophora puteana (strain RWD-64-598)</name>
    <name type="common">Brown rot fungus</name>
    <dbReference type="NCBI Taxonomy" id="741705"/>
    <lineage>
        <taxon>Eukaryota</taxon>
        <taxon>Fungi</taxon>
        <taxon>Dikarya</taxon>
        <taxon>Basidiomycota</taxon>
        <taxon>Agaricomycotina</taxon>
        <taxon>Agaricomycetes</taxon>
        <taxon>Agaricomycetidae</taxon>
        <taxon>Boletales</taxon>
        <taxon>Coniophorineae</taxon>
        <taxon>Coniophoraceae</taxon>
        <taxon>Coniophora</taxon>
    </lineage>
</organism>
<gene>
    <name evidence="1" type="ORF">CONPUDRAFT_73882</name>
</gene>
<keyword evidence="2" id="KW-1185">Reference proteome</keyword>
<evidence type="ECO:0000313" key="2">
    <source>
        <dbReference type="Proteomes" id="UP000053558"/>
    </source>
</evidence>
<accession>A0A5M3MNX1</accession>
<evidence type="ECO:0000313" key="1">
    <source>
        <dbReference type="EMBL" id="EIW80872.1"/>
    </source>
</evidence>
<protein>
    <submittedName>
        <fullName evidence="1">Uncharacterized protein</fullName>
    </submittedName>
</protein>
<dbReference type="KEGG" id="cput:CONPUDRAFT_73882"/>
<comment type="caution">
    <text evidence="1">The sequence shown here is derived from an EMBL/GenBank/DDBJ whole genome shotgun (WGS) entry which is preliminary data.</text>
</comment>
<proteinExistence type="predicted"/>
<name>A0A5M3MNX1_CONPW</name>
<sequence length="275" mass="30881">MSNLTQLIKNTNKYNSLSIADHKLVVREEFGCIKKAAQKRKNKAIENFLTVNLRKDLQELGVKLEDSNGNYTAQIRICVTIIHSGLTSALIVVTRDSSASMLYCYYKENVIHCYKVKVVSWEHKDWQNLGILQRGRVAIERLADTVQKGQCGFIELMMMRSTSHTQILLDVSLTPNCNFNPTLPWTPPDTPILVMTSSSLFSEEMATLSLPLEEAATSPDAMPANALAALAPHCCPFMLCPHLLLLFSLPQSTQPWLWWHTWMAPGPNVVARPRG</sequence>
<dbReference type="GeneID" id="19209175"/>
<dbReference type="Proteomes" id="UP000053558">
    <property type="component" value="Unassembled WGS sequence"/>
</dbReference>
<dbReference type="RefSeq" id="XP_007769152.1">
    <property type="nucleotide sequence ID" value="XM_007770962.1"/>
</dbReference>
<reference evidence="2" key="1">
    <citation type="journal article" date="2012" name="Science">
        <title>The Paleozoic origin of enzymatic lignin decomposition reconstructed from 31 fungal genomes.</title>
        <authorList>
            <person name="Floudas D."/>
            <person name="Binder M."/>
            <person name="Riley R."/>
            <person name="Barry K."/>
            <person name="Blanchette R.A."/>
            <person name="Henrissat B."/>
            <person name="Martinez A.T."/>
            <person name="Otillar R."/>
            <person name="Spatafora J.W."/>
            <person name="Yadav J.S."/>
            <person name="Aerts A."/>
            <person name="Benoit I."/>
            <person name="Boyd A."/>
            <person name="Carlson A."/>
            <person name="Copeland A."/>
            <person name="Coutinho P.M."/>
            <person name="de Vries R.P."/>
            <person name="Ferreira P."/>
            <person name="Findley K."/>
            <person name="Foster B."/>
            <person name="Gaskell J."/>
            <person name="Glotzer D."/>
            <person name="Gorecki P."/>
            <person name="Heitman J."/>
            <person name="Hesse C."/>
            <person name="Hori C."/>
            <person name="Igarashi K."/>
            <person name="Jurgens J.A."/>
            <person name="Kallen N."/>
            <person name="Kersten P."/>
            <person name="Kohler A."/>
            <person name="Kuees U."/>
            <person name="Kumar T.K.A."/>
            <person name="Kuo A."/>
            <person name="LaButti K."/>
            <person name="Larrondo L.F."/>
            <person name="Lindquist E."/>
            <person name="Ling A."/>
            <person name="Lombard V."/>
            <person name="Lucas S."/>
            <person name="Lundell T."/>
            <person name="Martin R."/>
            <person name="McLaughlin D.J."/>
            <person name="Morgenstern I."/>
            <person name="Morin E."/>
            <person name="Murat C."/>
            <person name="Nagy L.G."/>
            <person name="Nolan M."/>
            <person name="Ohm R.A."/>
            <person name="Patyshakuliyeva A."/>
            <person name="Rokas A."/>
            <person name="Ruiz-Duenas F.J."/>
            <person name="Sabat G."/>
            <person name="Salamov A."/>
            <person name="Samejima M."/>
            <person name="Schmutz J."/>
            <person name="Slot J.C."/>
            <person name="St John F."/>
            <person name="Stenlid J."/>
            <person name="Sun H."/>
            <person name="Sun S."/>
            <person name="Syed K."/>
            <person name="Tsang A."/>
            <person name="Wiebenga A."/>
            <person name="Young D."/>
            <person name="Pisabarro A."/>
            <person name="Eastwood D.C."/>
            <person name="Martin F."/>
            <person name="Cullen D."/>
            <person name="Grigoriev I.V."/>
            <person name="Hibbett D.S."/>
        </authorList>
    </citation>
    <scope>NUCLEOTIDE SEQUENCE [LARGE SCALE GENOMIC DNA]</scope>
    <source>
        <strain evidence="2">RWD-64-598 SS2</strain>
    </source>
</reference>
<dbReference type="EMBL" id="JH711579">
    <property type="protein sequence ID" value="EIW80872.1"/>
    <property type="molecule type" value="Genomic_DNA"/>
</dbReference>
<dbReference type="AlphaFoldDB" id="A0A5M3MNX1"/>